<evidence type="ECO:0000313" key="1">
    <source>
        <dbReference type="EMBL" id="MFC1573312.1"/>
    </source>
</evidence>
<protein>
    <submittedName>
        <fullName evidence="1">Uncharacterized protein</fullName>
    </submittedName>
</protein>
<comment type="caution">
    <text evidence="1">The sequence shown here is derived from an EMBL/GenBank/DDBJ whole genome shotgun (WGS) entry which is preliminary data.</text>
</comment>
<name>A0ABV6YLW8_UNCEI</name>
<sequence length="150" mass="16470">MQNNILEGEDVSADAITHCMRTKHNAISMWVISGEEEVLDAVIAIASPFDHLDTIDIVLIPIGRLDDAGLQVESTEGVTPFSAFVEKHRDVVQLTHATLGSLARLIVDGIRAGRIRRYTRGDLRSLLRGAIEGGRLDIADLRESVRNKVC</sequence>
<reference evidence="1 2" key="1">
    <citation type="submission" date="2024-09" db="EMBL/GenBank/DDBJ databases">
        <authorList>
            <person name="D'Angelo T."/>
        </authorList>
    </citation>
    <scope>NUCLEOTIDE SEQUENCE [LARGE SCALE GENOMIC DNA]</scope>
    <source>
        <strain evidence="1">SAG AM-320-E07</strain>
    </source>
</reference>
<proteinExistence type="predicted"/>
<accession>A0ABV6YLW8</accession>
<dbReference type="Proteomes" id="UP001593833">
    <property type="component" value="Unassembled WGS sequence"/>
</dbReference>
<evidence type="ECO:0000313" key="2">
    <source>
        <dbReference type="Proteomes" id="UP001593833"/>
    </source>
</evidence>
<gene>
    <name evidence="1" type="ORF">ACFL6M_06905</name>
</gene>
<organism evidence="1 2">
    <name type="scientific">Eiseniibacteriota bacterium</name>
    <dbReference type="NCBI Taxonomy" id="2212470"/>
    <lineage>
        <taxon>Bacteria</taxon>
        <taxon>Candidatus Eiseniibacteriota</taxon>
    </lineage>
</organism>
<keyword evidence="2" id="KW-1185">Reference proteome</keyword>
<dbReference type="EMBL" id="JBHPKH010000121">
    <property type="protein sequence ID" value="MFC1573312.1"/>
    <property type="molecule type" value="Genomic_DNA"/>
</dbReference>